<gene>
    <name evidence="1" type="ORF">CW751_07725</name>
</gene>
<dbReference type="EMBL" id="PJNI01000007">
    <property type="protein sequence ID" value="PKR81043.1"/>
    <property type="molecule type" value="Genomic_DNA"/>
</dbReference>
<dbReference type="Proteomes" id="UP000236654">
    <property type="component" value="Unassembled WGS sequence"/>
</dbReference>
<dbReference type="OrthoDB" id="1467552at2"/>
<dbReference type="RefSeq" id="WP_101334426.1">
    <property type="nucleotide sequence ID" value="NZ_PJNI01000007.1"/>
</dbReference>
<sequence length="126" mass="14250">MRLSILFVLFIFILFSCGSSSALFPKKHLGSYTGKQEAFQVEMGDSPITVPSRKLELTLAYGELWLSSPEEKLSATYSVKAETKMYYALDVQLENGVSEEWQLWKKGNKIIRKPIAPLPEVIFIAD</sequence>
<accession>A0A2I0R3A1</accession>
<reference evidence="1 2" key="1">
    <citation type="submission" date="2017-12" db="EMBL/GenBank/DDBJ databases">
        <title>The draft genome sequence of Brumimicrobium saltpan LHR20.</title>
        <authorList>
            <person name="Do Z.-J."/>
            <person name="Luo H.-R."/>
        </authorList>
    </citation>
    <scope>NUCLEOTIDE SEQUENCE [LARGE SCALE GENOMIC DNA]</scope>
    <source>
        <strain evidence="1 2">LHR20</strain>
    </source>
</reference>
<comment type="caution">
    <text evidence="1">The sequence shown here is derived from an EMBL/GenBank/DDBJ whole genome shotgun (WGS) entry which is preliminary data.</text>
</comment>
<dbReference type="PROSITE" id="PS51257">
    <property type="entry name" value="PROKAR_LIPOPROTEIN"/>
    <property type="match status" value="1"/>
</dbReference>
<name>A0A2I0R3A1_9FLAO</name>
<organism evidence="1 2">
    <name type="scientific">Brumimicrobium salinarum</name>
    <dbReference type="NCBI Taxonomy" id="2058658"/>
    <lineage>
        <taxon>Bacteria</taxon>
        <taxon>Pseudomonadati</taxon>
        <taxon>Bacteroidota</taxon>
        <taxon>Flavobacteriia</taxon>
        <taxon>Flavobacteriales</taxon>
        <taxon>Crocinitomicaceae</taxon>
        <taxon>Brumimicrobium</taxon>
    </lineage>
</organism>
<proteinExistence type="predicted"/>
<protein>
    <submittedName>
        <fullName evidence="1">Uncharacterized protein</fullName>
    </submittedName>
</protein>
<dbReference type="AlphaFoldDB" id="A0A2I0R3A1"/>
<keyword evidence="2" id="KW-1185">Reference proteome</keyword>
<evidence type="ECO:0000313" key="1">
    <source>
        <dbReference type="EMBL" id="PKR81043.1"/>
    </source>
</evidence>
<evidence type="ECO:0000313" key="2">
    <source>
        <dbReference type="Proteomes" id="UP000236654"/>
    </source>
</evidence>